<keyword evidence="1" id="KW-0863">Zinc-finger</keyword>
<evidence type="ECO:0000259" key="3">
    <source>
        <dbReference type="PROSITE" id="PS50157"/>
    </source>
</evidence>
<feature type="domain" description="C2H2-type" evidence="3">
    <location>
        <begin position="420"/>
        <end position="448"/>
    </location>
</feature>
<protein>
    <recommendedName>
        <fullName evidence="3">C2H2-type domain-containing protein</fullName>
    </recommendedName>
</protein>
<keyword evidence="1" id="KW-0479">Metal-binding</keyword>
<feature type="region of interest" description="Disordered" evidence="2">
    <location>
        <begin position="360"/>
        <end position="388"/>
    </location>
</feature>
<dbReference type="PROSITE" id="PS50157">
    <property type="entry name" value="ZINC_FINGER_C2H2_2"/>
    <property type="match status" value="1"/>
</dbReference>
<accession>A0ABR1KHK9</accession>
<keyword evidence="1" id="KW-0862">Zinc</keyword>
<name>A0ABR1KHK9_9PEZI</name>
<dbReference type="Gene3D" id="3.30.160.60">
    <property type="entry name" value="Classic Zinc Finger"/>
    <property type="match status" value="1"/>
</dbReference>
<dbReference type="Pfam" id="PF00096">
    <property type="entry name" value="zf-C2H2"/>
    <property type="match status" value="1"/>
</dbReference>
<dbReference type="EMBL" id="JBBPHU010000008">
    <property type="protein sequence ID" value="KAK7514720.1"/>
    <property type="molecule type" value="Genomic_DNA"/>
</dbReference>
<feature type="compositionally biased region" description="Basic residues" evidence="2">
    <location>
        <begin position="1"/>
        <end position="20"/>
    </location>
</feature>
<dbReference type="Proteomes" id="UP001363622">
    <property type="component" value="Unassembled WGS sequence"/>
</dbReference>
<reference evidence="4 5" key="1">
    <citation type="submission" date="2024-04" db="EMBL/GenBank/DDBJ databases">
        <title>Phyllosticta paracitricarpa is synonymous to the EU quarantine fungus P. citricarpa based on phylogenomic analyses.</title>
        <authorList>
            <consortium name="Lawrence Berkeley National Laboratory"/>
            <person name="Van Ingen-Buijs V.A."/>
            <person name="Van Westerhoven A.C."/>
            <person name="Haridas S."/>
            <person name="Skiadas P."/>
            <person name="Martin F."/>
            <person name="Groenewald J.Z."/>
            <person name="Crous P.W."/>
            <person name="Seidl M.F."/>
        </authorList>
    </citation>
    <scope>NUCLEOTIDE SEQUENCE [LARGE SCALE GENOMIC DNA]</scope>
    <source>
        <strain evidence="4 5">CBS 123371</strain>
    </source>
</reference>
<keyword evidence="5" id="KW-1185">Reference proteome</keyword>
<evidence type="ECO:0000313" key="4">
    <source>
        <dbReference type="EMBL" id="KAK7514720.1"/>
    </source>
</evidence>
<sequence>MAPKRPHQSGKRATRNKRSRPTPVELTEERLTRIHDLWMQDAVPFAPVAPVRFFNPGTSAWVTRERRRGAATDVTTEQGPVQQEHDPNIIHHNGIAYRAAGAYNRPYQSTRPGYRPEIMVPPATNLLYQQSIPFGGENRPHATVNPPSKPNLGSAFDIRHLEKGNQLNPNPNTYPGIGGEHHALEVANPPAPAVNNHFGTRQPLTVANRPNLVAQNPYGRLQAGPAANPPNLVAQYGGLQAVPVANLPARTRYIGLGGEYTYPPVANPPTQQPPQQITYPGYQNPYTGYISPYGPPLPHNPQPYTYPGFGGAGTPTAYRPGQIAHPGFGHQPHRLAGIPAPTTQQEVQQDMAALGIANAEDHPGVGASDHGSHDNAQPVVAQSDGDDGLRWGCRHCDRRFKVKRSRNRHQNAEHIRSFNYPCPHCGKNFHRSDSLAKHINSVHPEFRGHNA</sequence>
<dbReference type="SMART" id="SM00355">
    <property type="entry name" value="ZnF_C2H2"/>
    <property type="match status" value="2"/>
</dbReference>
<dbReference type="PROSITE" id="PS00028">
    <property type="entry name" value="ZINC_FINGER_C2H2_1"/>
    <property type="match status" value="1"/>
</dbReference>
<organism evidence="4 5">
    <name type="scientific">Phyllosticta citriasiana</name>
    <dbReference type="NCBI Taxonomy" id="595635"/>
    <lineage>
        <taxon>Eukaryota</taxon>
        <taxon>Fungi</taxon>
        <taxon>Dikarya</taxon>
        <taxon>Ascomycota</taxon>
        <taxon>Pezizomycotina</taxon>
        <taxon>Dothideomycetes</taxon>
        <taxon>Dothideomycetes incertae sedis</taxon>
        <taxon>Botryosphaeriales</taxon>
        <taxon>Phyllostictaceae</taxon>
        <taxon>Phyllosticta</taxon>
    </lineage>
</organism>
<evidence type="ECO:0000256" key="2">
    <source>
        <dbReference type="SAM" id="MobiDB-lite"/>
    </source>
</evidence>
<evidence type="ECO:0000256" key="1">
    <source>
        <dbReference type="PROSITE-ProRule" id="PRU00042"/>
    </source>
</evidence>
<gene>
    <name evidence="4" type="ORF">IWZ03DRAFT_424752</name>
</gene>
<feature type="region of interest" description="Disordered" evidence="2">
    <location>
        <begin position="1"/>
        <end position="26"/>
    </location>
</feature>
<dbReference type="InterPro" id="IPR036236">
    <property type="entry name" value="Znf_C2H2_sf"/>
</dbReference>
<feature type="region of interest" description="Disordered" evidence="2">
    <location>
        <begin position="65"/>
        <end position="86"/>
    </location>
</feature>
<dbReference type="InterPro" id="IPR013087">
    <property type="entry name" value="Znf_C2H2_type"/>
</dbReference>
<comment type="caution">
    <text evidence="4">The sequence shown here is derived from an EMBL/GenBank/DDBJ whole genome shotgun (WGS) entry which is preliminary data.</text>
</comment>
<proteinExistence type="predicted"/>
<evidence type="ECO:0000313" key="5">
    <source>
        <dbReference type="Proteomes" id="UP001363622"/>
    </source>
</evidence>
<dbReference type="SUPFAM" id="SSF57667">
    <property type="entry name" value="beta-beta-alpha zinc fingers"/>
    <property type="match status" value="1"/>
</dbReference>